<evidence type="ECO:0000313" key="5">
    <source>
        <dbReference type="Proteomes" id="UP000245678"/>
    </source>
</evidence>
<evidence type="ECO:0000259" key="3">
    <source>
        <dbReference type="Pfam" id="PF06414"/>
    </source>
</evidence>
<keyword evidence="2" id="KW-0067">ATP-binding</keyword>
<organism evidence="4 5">
    <name type="scientific">Mucilaginibacter oryzae</name>
    <dbReference type="NCBI Taxonomy" id="468058"/>
    <lineage>
        <taxon>Bacteria</taxon>
        <taxon>Pseudomonadati</taxon>
        <taxon>Bacteroidota</taxon>
        <taxon>Sphingobacteriia</taxon>
        <taxon>Sphingobacteriales</taxon>
        <taxon>Sphingobacteriaceae</taxon>
        <taxon>Mucilaginibacter</taxon>
    </lineage>
</organism>
<dbReference type="InterPro" id="IPR010488">
    <property type="entry name" value="Zeta_toxin_domain"/>
</dbReference>
<dbReference type="Proteomes" id="UP000245678">
    <property type="component" value="Unassembled WGS sequence"/>
</dbReference>
<evidence type="ECO:0000313" key="4">
    <source>
        <dbReference type="EMBL" id="PWK65784.1"/>
    </source>
</evidence>
<dbReference type="RefSeq" id="WP_109610963.1">
    <property type="nucleotide sequence ID" value="NZ_QGHA01000021.1"/>
</dbReference>
<comment type="caution">
    <text evidence="4">The sequence shown here is derived from an EMBL/GenBank/DDBJ whole genome shotgun (WGS) entry which is preliminary data.</text>
</comment>
<dbReference type="GO" id="GO:0016301">
    <property type="term" value="F:kinase activity"/>
    <property type="evidence" value="ECO:0007669"/>
    <property type="project" value="InterPro"/>
</dbReference>
<evidence type="ECO:0000256" key="1">
    <source>
        <dbReference type="ARBA" id="ARBA00022741"/>
    </source>
</evidence>
<dbReference type="PANTHER" id="PTHR39206">
    <property type="entry name" value="SLL8004 PROTEIN"/>
    <property type="match status" value="1"/>
</dbReference>
<proteinExistence type="predicted"/>
<dbReference type="EMBL" id="QGHA01000021">
    <property type="protein sequence ID" value="PWK65784.1"/>
    <property type="molecule type" value="Genomic_DNA"/>
</dbReference>
<dbReference type="PANTHER" id="PTHR39206:SF1">
    <property type="entry name" value="SLL8004 PROTEIN"/>
    <property type="match status" value="1"/>
</dbReference>
<evidence type="ECO:0000256" key="2">
    <source>
        <dbReference type="ARBA" id="ARBA00022840"/>
    </source>
</evidence>
<reference evidence="4 5" key="1">
    <citation type="submission" date="2018-05" db="EMBL/GenBank/DDBJ databases">
        <title>Genomic Encyclopedia of Archaeal and Bacterial Type Strains, Phase II (KMG-II): from individual species to whole genera.</title>
        <authorList>
            <person name="Goeker M."/>
        </authorList>
    </citation>
    <scope>NUCLEOTIDE SEQUENCE [LARGE SCALE GENOMIC DNA]</scope>
    <source>
        <strain evidence="4 5">DSM 19975</strain>
    </source>
</reference>
<keyword evidence="5" id="KW-1185">Reference proteome</keyword>
<dbReference type="Gene3D" id="3.40.50.300">
    <property type="entry name" value="P-loop containing nucleotide triphosphate hydrolases"/>
    <property type="match status" value="1"/>
</dbReference>
<keyword evidence="1" id="KW-0547">Nucleotide-binding</keyword>
<sequence length="212" mass="24172">MPQYLVVAGPNGAGKSTFSQHFSRPGALIFDPDEQKYKVEKQYPDISQEALESEVTRKYNAFELKALGSQLHLTVETNLRNDFLADRAEFFHEHGYETRLIYMLLPDLSTSMDRVNLRVKQKGHFVDADSIKTNFEKGLENLVSIAHRFDQLMILSGANTSLEKTQPQLLLTVKDQNIAQKAINVPLWCLDIVQNIEELFSSNNLTRGRSRD</sequence>
<dbReference type="AlphaFoldDB" id="A0A316GSZ2"/>
<dbReference type="InterPro" id="IPR027417">
    <property type="entry name" value="P-loop_NTPase"/>
</dbReference>
<name>A0A316GSZ2_9SPHI</name>
<gene>
    <name evidence="4" type="ORF">LX99_05017</name>
</gene>
<dbReference type="GO" id="GO:0005524">
    <property type="term" value="F:ATP binding"/>
    <property type="evidence" value="ECO:0007669"/>
    <property type="project" value="UniProtKB-KW"/>
</dbReference>
<dbReference type="SUPFAM" id="SSF52540">
    <property type="entry name" value="P-loop containing nucleoside triphosphate hydrolases"/>
    <property type="match status" value="1"/>
</dbReference>
<accession>A0A316GSZ2</accession>
<dbReference type="Pfam" id="PF06414">
    <property type="entry name" value="Zeta_toxin"/>
    <property type="match status" value="1"/>
</dbReference>
<feature type="domain" description="Zeta toxin" evidence="3">
    <location>
        <begin position="2"/>
        <end position="152"/>
    </location>
</feature>
<protein>
    <submittedName>
        <fullName evidence="4">Putative ABC-type ATPase</fullName>
    </submittedName>
</protein>